<evidence type="ECO:0000256" key="2">
    <source>
        <dbReference type="ARBA" id="ARBA00022475"/>
    </source>
</evidence>
<accession>A0ABZ0WK35</accession>
<dbReference type="SUPFAM" id="SSF46626">
    <property type="entry name" value="Cytochrome c"/>
    <property type="match status" value="3"/>
</dbReference>
<keyword evidence="2" id="KW-1003">Cell membrane</keyword>
<dbReference type="InterPro" id="IPR009056">
    <property type="entry name" value="Cyt_c-like_dom"/>
</dbReference>
<dbReference type="RefSeq" id="WP_232833610.1">
    <property type="nucleotide sequence ID" value="NZ_CP139965.1"/>
</dbReference>
<evidence type="ECO:0000313" key="13">
    <source>
        <dbReference type="Proteomes" id="UP001325479"/>
    </source>
</evidence>
<dbReference type="EMBL" id="CP139965">
    <property type="protein sequence ID" value="WQD77708.1"/>
    <property type="molecule type" value="Genomic_DNA"/>
</dbReference>
<dbReference type="Proteomes" id="UP001325479">
    <property type="component" value="Chromosome"/>
</dbReference>
<dbReference type="PROSITE" id="PS51007">
    <property type="entry name" value="CYTC"/>
    <property type="match status" value="3"/>
</dbReference>
<dbReference type="PANTHER" id="PTHR35008">
    <property type="entry name" value="BLL4482 PROTEIN-RELATED"/>
    <property type="match status" value="1"/>
</dbReference>
<keyword evidence="8" id="KW-0472">Membrane</keyword>
<keyword evidence="7 9" id="KW-0408">Iron</keyword>
<protein>
    <submittedName>
        <fullName evidence="12">Cytochrome c</fullName>
    </submittedName>
</protein>
<organism evidence="12 13">
    <name type="scientific">Paraburkholderia kururiensis</name>
    <dbReference type="NCBI Taxonomy" id="984307"/>
    <lineage>
        <taxon>Bacteria</taxon>
        <taxon>Pseudomonadati</taxon>
        <taxon>Pseudomonadota</taxon>
        <taxon>Betaproteobacteria</taxon>
        <taxon>Burkholderiales</taxon>
        <taxon>Burkholderiaceae</taxon>
        <taxon>Paraburkholderia</taxon>
    </lineage>
</organism>
<dbReference type="Gene3D" id="1.10.760.10">
    <property type="entry name" value="Cytochrome c-like domain"/>
    <property type="match status" value="3"/>
</dbReference>
<name>A0ABZ0WK35_9BURK</name>
<evidence type="ECO:0000256" key="9">
    <source>
        <dbReference type="PROSITE-ProRule" id="PRU00433"/>
    </source>
</evidence>
<evidence type="ECO:0000259" key="11">
    <source>
        <dbReference type="PROSITE" id="PS51007"/>
    </source>
</evidence>
<evidence type="ECO:0000256" key="1">
    <source>
        <dbReference type="ARBA" id="ARBA00004236"/>
    </source>
</evidence>
<dbReference type="InterPro" id="IPR036909">
    <property type="entry name" value="Cyt_c-like_dom_sf"/>
</dbReference>
<feature type="domain" description="Cytochrome c" evidence="11">
    <location>
        <begin position="339"/>
        <end position="429"/>
    </location>
</feature>
<gene>
    <name evidence="12" type="ORF">U0042_27315</name>
</gene>
<evidence type="ECO:0000256" key="5">
    <source>
        <dbReference type="ARBA" id="ARBA00022729"/>
    </source>
</evidence>
<keyword evidence="5 10" id="KW-0732">Signal</keyword>
<dbReference type="PANTHER" id="PTHR35008:SF8">
    <property type="entry name" value="ALCOHOL DEHYDROGENASE CYTOCHROME C SUBUNIT"/>
    <property type="match status" value="1"/>
</dbReference>
<dbReference type="PIRSF" id="PIRSF000018">
    <property type="entry name" value="Mb_ADH_cyt_c"/>
    <property type="match status" value="1"/>
</dbReference>
<comment type="subcellular location">
    <subcellularLocation>
        <location evidence="1">Cell membrane</location>
    </subcellularLocation>
</comment>
<proteinExistence type="predicted"/>
<evidence type="ECO:0000256" key="7">
    <source>
        <dbReference type="ARBA" id="ARBA00023004"/>
    </source>
</evidence>
<evidence type="ECO:0000256" key="3">
    <source>
        <dbReference type="ARBA" id="ARBA00022617"/>
    </source>
</evidence>
<evidence type="ECO:0000256" key="10">
    <source>
        <dbReference type="SAM" id="SignalP"/>
    </source>
</evidence>
<keyword evidence="6" id="KW-0677">Repeat</keyword>
<evidence type="ECO:0000256" key="4">
    <source>
        <dbReference type="ARBA" id="ARBA00022723"/>
    </source>
</evidence>
<feature type="chain" id="PRO_5046488442" evidence="10">
    <location>
        <begin position="45"/>
        <end position="453"/>
    </location>
</feature>
<dbReference type="InterPro" id="IPR051459">
    <property type="entry name" value="Cytochrome_c-type_DH"/>
</dbReference>
<evidence type="ECO:0000256" key="6">
    <source>
        <dbReference type="ARBA" id="ARBA00022737"/>
    </source>
</evidence>
<keyword evidence="3 9" id="KW-0349">Heme</keyword>
<keyword evidence="13" id="KW-1185">Reference proteome</keyword>
<dbReference type="Pfam" id="PF00034">
    <property type="entry name" value="Cytochrom_C"/>
    <property type="match status" value="2"/>
</dbReference>
<feature type="signal peptide" evidence="10">
    <location>
        <begin position="1"/>
        <end position="44"/>
    </location>
</feature>
<evidence type="ECO:0000313" key="12">
    <source>
        <dbReference type="EMBL" id="WQD77708.1"/>
    </source>
</evidence>
<dbReference type="InterPro" id="IPR014353">
    <property type="entry name" value="Membr-bd_ADH_cyt_c"/>
</dbReference>
<evidence type="ECO:0000256" key="8">
    <source>
        <dbReference type="ARBA" id="ARBA00023136"/>
    </source>
</evidence>
<reference evidence="12 13" key="1">
    <citation type="submission" date="2023-12" db="EMBL/GenBank/DDBJ databases">
        <title>Genome sequencing and assembly of bacterial species from a model synthetic community.</title>
        <authorList>
            <person name="Hogle S.L."/>
        </authorList>
    </citation>
    <scope>NUCLEOTIDE SEQUENCE [LARGE SCALE GENOMIC DNA]</scope>
    <source>
        <strain evidence="12 13">HAMBI 2494</strain>
    </source>
</reference>
<feature type="domain" description="Cytochrome c" evidence="11">
    <location>
        <begin position="56"/>
        <end position="159"/>
    </location>
</feature>
<sequence length="453" mass="47514">MKRFNATTVTTAVAAGVATSVSTAVATAVATLAAALLFAPQAHAADNPATNAADDALVARGAYLAKAGDCVACHTAKGGKPFAGGLPMSLPMGTLYTTNITPDPQTGIGGYTEEDFAHALREGVAKDGHNLYPAMPYPSYAKISDDDTKALYAYFMHGVAPVKQANRAPDIPWPLGMRWPLKLWNAVFLEKGVYQAKSGEDVAWNRGAYLVQSLGHCGSCHTPRGALFQEKALDERGGLFLSGALLDNWYASNLTGEHNVGLGRWSEAELAQFLKTGANAHASAFGSMTDVINNSTQAMTDGDVGAIAHYLKSLAPAGGNGQPQYAYDAQATKVSLTRPAGDAGAKVYATYCMHCHGTDGRAFAPMLAPLAGNPNVLEKDASSLINVTLNGTPDLVIQGIPAPYPMPQFASVLTDRQIADALTFIRAGWNNHAPAVSADDVAKIRHGTQTAMH</sequence>
<keyword evidence="4 9" id="KW-0479">Metal-binding</keyword>
<feature type="domain" description="Cytochrome c" evidence="11">
    <location>
        <begin position="202"/>
        <end position="315"/>
    </location>
</feature>